<sequence length="123" mass="13758">MACTRCVCTVRWRIRRSWSVPQFGCFKTSAVILVQARSLEGTTSVHKSTDSTLQMGPLRPFLQECALYSTVVSDSQHAELNLPVMWFAPTVVGFMFESSPPDLHQTLLTQFKDAPLIQCNSSC</sequence>
<dbReference type="AlphaFoldDB" id="A0A8T0H121"/>
<comment type="caution">
    <text evidence="1">The sequence shown here is derived from an EMBL/GenBank/DDBJ whole genome shotgun (WGS) entry which is preliminary data.</text>
</comment>
<dbReference type="Proteomes" id="UP000822688">
    <property type="component" value="Chromosome 8"/>
</dbReference>
<evidence type="ECO:0000313" key="2">
    <source>
        <dbReference type="Proteomes" id="UP000822688"/>
    </source>
</evidence>
<reference evidence="1" key="1">
    <citation type="submission" date="2020-06" db="EMBL/GenBank/DDBJ databases">
        <title>WGS assembly of Ceratodon purpureus strain R40.</title>
        <authorList>
            <person name="Carey S.B."/>
            <person name="Jenkins J."/>
            <person name="Shu S."/>
            <person name="Lovell J.T."/>
            <person name="Sreedasyam A."/>
            <person name="Maumus F."/>
            <person name="Tiley G.P."/>
            <person name="Fernandez-Pozo N."/>
            <person name="Barry K."/>
            <person name="Chen C."/>
            <person name="Wang M."/>
            <person name="Lipzen A."/>
            <person name="Daum C."/>
            <person name="Saski C.A."/>
            <person name="Payton A.C."/>
            <person name="Mcbreen J.C."/>
            <person name="Conrad R.E."/>
            <person name="Kollar L.M."/>
            <person name="Olsson S."/>
            <person name="Huttunen S."/>
            <person name="Landis J.B."/>
            <person name="Wickett N.J."/>
            <person name="Johnson M.G."/>
            <person name="Rensing S.A."/>
            <person name="Grimwood J."/>
            <person name="Schmutz J."/>
            <person name="Mcdaniel S.F."/>
        </authorList>
    </citation>
    <scope>NUCLEOTIDE SEQUENCE</scope>
    <source>
        <strain evidence="1">R40</strain>
    </source>
</reference>
<protein>
    <submittedName>
        <fullName evidence="1">Uncharacterized protein</fullName>
    </submittedName>
</protein>
<keyword evidence="2" id="KW-1185">Reference proteome</keyword>
<dbReference type="EMBL" id="CM026429">
    <property type="protein sequence ID" value="KAG0564064.1"/>
    <property type="molecule type" value="Genomic_DNA"/>
</dbReference>
<accession>A0A8T0H121</accession>
<proteinExistence type="predicted"/>
<name>A0A8T0H121_CERPU</name>
<gene>
    <name evidence="1" type="ORF">KC19_8G080100</name>
</gene>
<evidence type="ECO:0000313" key="1">
    <source>
        <dbReference type="EMBL" id="KAG0564064.1"/>
    </source>
</evidence>
<organism evidence="1 2">
    <name type="scientific">Ceratodon purpureus</name>
    <name type="common">Fire moss</name>
    <name type="synonym">Dicranum purpureum</name>
    <dbReference type="NCBI Taxonomy" id="3225"/>
    <lineage>
        <taxon>Eukaryota</taxon>
        <taxon>Viridiplantae</taxon>
        <taxon>Streptophyta</taxon>
        <taxon>Embryophyta</taxon>
        <taxon>Bryophyta</taxon>
        <taxon>Bryophytina</taxon>
        <taxon>Bryopsida</taxon>
        <taxon>Dicranidae</taxon>
        <taxon>Pseudoditrichales</taxon>
        <taxon>Ditrichaceae</taxon>
        <taxon>Ceratodon</taxon>
    </lineage>
</organism>